<evidence type="ECO:0000313" key="4">
    <source>
        <dbReference type="EMBL" id="RAW42338.1"/>
    </source>
</evidence>
<keyword evidence="2" id="KW-1133">Transmembrane helix</keyword>
<dbReference type="AlphaFoldDB" id="A0A329T1M8"/>
<evidence type="ECO:0000313" key="5">
    <source>
        <dbReference type="Proteomes" id="UP000251314"/>
    </source>
</evidence>
<evidence type="ECO:0000256" key="2">
    <source>
        <dbReference type="SAM" id="Phobius"/>
    </source>
</evidence>
<dbReference type="InterPro" id="IPR051681">
    <property type="entry name" value="Ser/Thr_Kinases-Pseudokinases"/>
</dbReference>
<feature type="transmembrane region" description="Helical" evidence="2">
    <location>
        <begin position="220"/>
        <end position="242"/>
    </location>
</feature>
<keyword evidence="2" id="KW-0812">Transmembrane</keyword>
<proteinExistence type="predicted"/>
<dbReference type="CDD" id="cd13999">
    <property type="entry name" value="STKc_MAP3K-like"/>
    <property type="match status" value="1"/>
</dbReference>
<dbReference type="PROSITE" id="PS50011">
    <property type="entry name" value="PROTEIN_KINASE_DOM"/>
    <property type="match status" value="1"/>
</dbReference>
<feature type="region of interest" description="Disordered" evidence="1">
    <location>
        <begin position="190"/>
        <end position="215"/>
    </location>
</feature>
<dbReference type="Proteomes" id="UP000251314">
    <property type="component" value="Unassembled WGS sequence"/>
</dbReference>
<accession>A0A329T1M8</accession>
<evidence type="ECO:0000259" key="3">
    <source>
        <dbReference type="PROSITE" id="PS50011"/>
    </source>
</evidence>
<reference evidence="4 5" key="1">
    <citation type="submission" date="2018-01" db="EMBL/GenBank/DDBJ databases">
        <title>Draft genome of the strawberry crown rot pathogen Phytophthora cactorum.</title>
        <authorList>
            <person name="Armitage A.D."/>
            <person name="Lysoe E."/>
            <person name="Nellist C.F."/>
            <person name="Harrison R.J."/>
            <person name="Brurberg M.B."/>
        </authorList>
    </citation>
    <scope>NUCLEOTIDE SEQUENCE [LARGE SCALE GENOMIC DNA]</scope>
    <source>
        <strain evidence="4 5">10300</strain>
    </source>
</reference>
<dbReference type="PANTHER" id="PTHR44329:SF214">
    <property type="entry name" value="PROTEIN KINASE DOMAIN-CONTAINING PROTEIN"/>
    <property type="match status" value="1"/>
</dbReference>
<keyword evidence="5" id="KW-1185">Reference proteome</keyword>
<sequence length="577" mass="62597">MSGPHRFWSIYENSSCDGAPTGVFIQRRNACQSQVDSSGSQCSPQYDTSNSVVGYVDESCHDGRAEGLDELFDGEPYMAYDYYNDGDCSDYENSASYRATGDCETLYDNYSPFRSATISISNGTLVWTRNIGNASTALNCPGRSGNHYYEFDVAISDISDTGNACKNFDEILGGYIFYNTSVDLAASSSSSSSTSKDSSLAASSSSSSPTSNDSTLSTGAIAGVAIGAAVIMAVIIALVCCIRGRRNKGGHPNTPLLQDPFIVRGSGWTGGVTVDSELSTQGSGLWNDHTIIATRVRRDQVIVEGLFSRGGFGEVYKGKYNNEDVAVKMLFPEMRSDLKKVNAFLSEVKLMAGLSHPCIVRFVGVSWGSLIDLCVLTELMKGGDLRSLLKGFEQQHHPQGIDYDKIRIAYEIAQALTYLHSLSPIVIHRDLKSKNVLLTEDLDAKVTDFGASRERQEQTMTAGVGTMLWMAPEVMMAEHYDEKADIFSFGVLLSELDLQSLPYAHARYGPVTGKKAPDAFIMQKVASGELQVAFSPHCLASLVQLGNECVSLDPSARPSAPMVVFRLQTIMKESFSA</sequence>
<dbReference type="OrthoDB" id="4062651at2759"/>
<comment type="caution">
    <text evidence="4">The sequence shown here is derived from an EMBL/GenBank/DDBJ whole genome shotgun (WGS) entry which is preliminary data.</text>
</comment>
<gene>
    <name evidence="4" type="ORF">PC110_g1519</name>
</gene>
<dbReference type="VEuPathDB" id="FungiDB:PC110_g1519"/>
<dbReference type="Pfam" id="PF00069">
    <property type="entry name" value="Pkinase"/>
    <property type="match status" value="1"/>
</dbReference>
<dbReference type="InterPro" id="IPR000719">
    <property type="entry name" value="Prot_kinase_dom"/>
</dbReference>
<dbReference type="PANTHER" id="PTHR44329">
    <property type="entry name" value="SERINE/THREONINE-PROTEIN KINASE TNNI3K-RELATED"/>
    <property type="match status" value="1"/>
</dbReference>
<dbReference type="PROSITE" id="PS00108">
    <property type="entry name" value="PROTEIN_KINASE_ST"/>
    <property type="match status" value="1"/>
</dbReference>
<dbReference type="SMART" id="SM00220">
    <property type="entry name" value="S_TKc"/>
    <property type="match status" value="1"/>
</dbReference>
<evidence type="ECO:0000256" key="1">
    <source>
        <dbReference type="SAM" id="MobiDB-lite"/>
    </source>
</evidence>
<dbReference type="InterPro" id="IPR008271">
    <property type="entry name" value="Ser/Thr_kinase_AS"/>
</dbReference>
<dbReference type="STRING" id="29920.A0A329T1M8"/>
<dbReference type="GO" id="GO:0004674">
    <property type="term" value="F:protein serine/threonine kinase activity"/>
    <property type="evidence" value="ECO:0007669"/>
    <property type="project" value="TreeGrafter"/>
</dbReference>
<dbReference type="SUPFAM" id="SSF56112">
    <property type="entry name" value="Protein kinase-like (PK-like)"/>
    <property type="match status" value="1"/>
</dbReference>
<name>A0A329T1M8_9STRA</name>
<dbReference type="EMBL" id="MJFZ01000017">
    <property type="protein sequence ID" value="RAW42338.1"/>
    <property type="molecule type" value="Genomic_DNA"/>
</dbReference>
<keyword evidence="2" id="KW-0472">Membrane</keyword>
<protein>
    <recommendedName>
        <fullName evidence="3">Protein kinase domain-containing protein</fullName>
    </recommendedName>
</protein>
<feature type="domain" description="Protein kinase" evidence="3">
    <location>
        <begin position="301"/>
        <end position="571"/>
    </location>
</feature>
<dbReference type="Gene3D" id="1.10.510.10">
    <property type="entry name" value="Transferase(Phosphotransferase) domain 1"/>
    <property type="match status" value="1"/>
</dbReference>
<dbReference type="InterPro" id="IPR011009">
    <property type="entry name" value="Kinase-like_dom_sf"/>
</dbReference>
<organism evidence="4 5">
    <name type="scientific">Phytophthora cactorum</name>
    <dbReference type="NCBI Taxonomy" id="29920"/>
    <lineage>
        <taxon>Eukaryota</taxon>
        <taxon>Sar</taxon>
        <taxon>Stramenopiles</taxon>
        <taxon>Oomycota</taxon>
        <taxon>Peronosporomycetes</taxon>
        <taxon>Peronosporales</taxon>
        <taxon>Peronosporaceae</taxon>
        <taxon>Phytophthora</taxon>
    </lineage>
</organism>
<dbReference type="GO" id="GO:0005524">
    <property type="term" value="F:ATP binding"/>
    <property type="evidence" value="ECO:0007669"/>
    <property type="project" value="InterPro"/>
</dbReference>